<accession>A0A3G5A669</accession>
<protein>
    <submittedName>
        <fullName evidence="1">Uncharacterized protein</fullName>
    </submittedName>
</protein>
<dbReference type="EMBL" id="MK072384">
    <property type="protein sequence ID" value="AYV82727.1"/>
    <property type="molecule type" value="Genomic_DNA"/>
</dbReference>
<sequence length="105" mass="11836">MISLAFGYWVSILLSKLIGGLTKSMMGVEIWQYFVEQDGCVRRSIVRSTILKYSQIAYGGMSKSDADLLTGAAEIRWAFISNQNLTMKIITNLVMSDKINFLEPF</sequence>
<gene>
    <name evidence="1" type="ORF">Hyperionvirus2_95</name>
</gene>
<name>A0A3G5A669_9VIRU</name>
<reference evidence="1" key="1">
    <citation type="submission" date="2018-10" db="EMBL/GenBank/DDBJ databases">
        <title>Hidden diversity of soil giant viruses.</title>
        <authorList>
            <person name="Schulz F."/>
            <person name="Alteio L."/>
            <person name="Goudeau D."/>
            <person name="Ryan E.M."/>
            <person name="Malmstrom R.R."/>
            <person name="Blanchard J."/>
            <person name="Woyke T."/>
        </authorList>
    </citation>
    <scope>NUCLEOTIDE SEQUENCE</scope>
    <source>
        <strain evidence="1">HYV1</strain>
    </source>
</reference>
<evidence type="ECO:0000313" key="1">
    <source>
        <dbReference type="EMBL" id="AYV82727.1"/>
    </source>
</evidence>
<proteinExistence type="predicted"/>
<organism evidence="1">
    <name type="scientific">Hyperionvirus sp</name>
    <dbReference type="NCBI Taxonomy" id="2487770"/>
    <lineage>
        <taxon>Viruses</taxon>
        <taxon>Varidnaviria</taxon>
        <taxon>Bamfordvirae</taxon>
        <taxon>Nucleocytoviricota</taxon>
        <taxon>Megaviricetes</taxon>
        <taxon>Imitervirales</taxon>
        <taxon>Mimiviridae</taxon>
        <taxon>Klosneuvirinae</taxon>
    </lineage>
</organism>